<sequence length="169" mass="18442">ENIPELLSGQLGVRASPNLLGKGAPSPWSKKSPPCIALRRAPASRPASPRKFRTRSVWPVPLDPGETASPSVWKGVPNAFDPAEPPRQRRILWLDSVCVKTPAAVLDRSLSRTTLPISSKRFFLYSFIRSLNFQAVSCSGSLVSEQPKLILICTPAEDFFFSSLSASLP</sequence>
<reference evidence="2" key="6">
    <citation type="submission" date="2002-04" db="EMBL/GenBank/DDBJ databases">
        <authorList>
            <person name="Adachi J."/>
            <person name="Aizawa K."/>
            <person name="Akimura T."/>
            <person name="Arakawa T."/>
            <person name="Bono H."/>
            <person name="Carninci P."/>
            <person name="Fukuda S."/>
            <person name="Furuno M."/>
            <person name="Hanagaki T."/>
            <person name="Hara A."/>
            <person name="Hashizume W."/>
            <person name="Hayashida K."/>
            <person name="Hayatsu N."/>
            <person name="Hiramoto K."/>
            <person name="Hiraoka T."/>
            <person name="Hirozane T."/>
            <person name="Hori F."/>
            <person name="Imotani K."/>
            <person name="Ishii Y."/>
            <person name="Itoh M."/>
            <person name="Kagawa I."/>
            <person name="Kasukawa T."/>
            <person name="Katoh H."/>
            <person name="Kawai J."/>
            <person name="Kojima Y."/>
            <person name="Kondo S."/>
            <person name="Konno H."/>
            <person name="Kouda M."/>
            <person name="Koya S."/>
            <person name="Kurihara C."/>
            <person name="Matsuyama T."/>
            <person name="Miyazaki A."/>
            <person name="Murata M."/>
            <person name="Nakamura M."/>
            <person name="Nishi K."/>
            <person name="Nomura K."/>
            <person name="Numazaki R."/>
            <person name="Ohno M."/>
            <person name="Ohsato N."/>
            <person name="Okazaki Y."/>
            <person name="Saito R."/>
            <person name="Saitoh H."/>
            <person name="Sakai C."/>
            <person name="Sakai K."/>
            <person name="Sakazume N."/>
            <person name="Sano H."/>
            <person name="Sasaki D."/>
            <person name="Shibata K."/>
            <person name="Shinagawa A."/>
            <person name="Shiraki T."/>
            <person name="Sogabe Y."/>
            <person name="Tagami M."/>
            <person name="Tagawa A."/>
            <person name="Takahashi F."/>
            <person name="Takaku-Akahira S."/>
            <person name="Takeda Y."/>
            <person name="Tanaka T."/>
            <person name="Tomaru A."/>
            <person name="Toya T."/>
            <person name="Yasunishi A."/>
            <person name="Muramatsu M."/>
            <person name="Hayashizaki Y."/>
        </authorList>
    </citation>
    <scope>NUCLEOTIDE SEQUENCE</scope>
    <source>
        <strain evidence="2">C57BL/6J</strain>
        <tissue evidence="2">Lung</tissue>
    </source>
</reference>
<reference evidence="2" key="2">
    <citation type="journal article" date="2000" name="Genome Res.">
        <title>Normalization and subtraction of cap-trapper-selected cDNAs to prepare full-length cDNA libraries for rapid discovery of new genes.</title>
        <authorList>
            <person name="Carninci P."/>
            <person name="Shibata Y."/>
            <person name="Hayatsu N."/>
            <person name="Sugahara Y."/>
            <person name="Shibata K."/>
            <person name="Itoh M."/>
            <person name="Konno H."/>
            <person name="Okazaki Y."/>
            <person name="Muramatsu M."/>
            <person name="Hayashizaki Y."/>
        </authorList>
    </citation>
    <scope>NUCLEOTIDE SEQUENCE</scope>
    <source>
        <strain evidence="2">C57BL/6J</strain>
        <tissue evidence="2">Lung</tissue>
    </source>
</reference>
<organism evidence="2">
    <name type="scientific">Mus musculus</name>
    <name type="common">Mouse</name>
    <dbReference type="NCBI Taxonomy" id="10090"/>
    <lineage>
        <taxon>Eukaryota</taxon>
        <taxon>Metazoa</taxon>
        <taxon>Chordata</taxon>
        <taxon>Craniata</taxon>
        <taxon>Vertebrata</taxon>
        <taxon>Euteleostomi</taxon>
        <taxon>Mammalia</taxon>
        <taxon>Eutheria</taxon>
        <taxon>Euarchontoglires</taxon>
        <taxon>Glires</taxon>
        <taxon>Rodentia</taxon>
        <taxon>Myomorpha</taxon>
        <taxon>Muroidea</taxon>
        <taxon>Muridae</taxon>
        <taxon>Murinae</taxon>
        <taxon>Mus</taxon>
        <taxon>Mus</taxon>
    </lineage>
</organism>
<dbReference type="MGI" id="MGI:2443919">
    <property type="gene designation" value="E030030F06Rik"/>
</dbReference>
<dbReference type="AGR" id="MGI:2443919"/>
<evidence type="ECO:0000313" key="2">
    <source>
        <dbReference type="EMBL" id="BAC39814.1"/>
    </source>
</evidence>
<dbReference type="EMBL" id="AK087151">
    <property type="protein sequence ID" value="BAC39814.1"/>
    <property type="molecule type" value="mRNA"/>
</dbReference>
<dbReference type="AlphaFoldDB" id="Q8C329"/>
<evidence type="ECO:0000256" key="1">
    <source>
        <dbReference type="SAM" id="MobiDB-lite"/>
    </source>
</evidence>
<protein>
    <submittedName>
        <fullName evidence="2">Uncharacterized protein</fullName>
    </submittedName>
</protein>
<feature type="non-terminal residue" evidence="2">
    <location>
        <position position="1"/>
    </location>
</feature>
<reference evidence="2" key="8">
    <citation type="journal article" date="2005" name="Science">
        <title>Antisense Transcription in the Mammalian Transcriptome.</title>
        <authorList>
            <consortium name="RIKEN Genome Exploration Research Group and Genome Science Group (Genome Network Project Core Group) and the FANTOM Consortium"/>
        </authorList>
    </citation>
    <scope>NUCLEOTIDE SEQUENCE</scope>
    <source>
        <strain evidence="2">C57BL/6J</strain>
        <tissue evidence="2">Lung</tissue>
    </source>
</reference>
<feature type="region of interest" description="Disordered" evidence="1">
    <location>
        <begin position="14"/>
        <end position="50"/>
    </location>
</feature>
<accession>Q8C329</accession>
<reference evidence="2" key="3">
    <citation type="journal article" date="2000" name="Genome Res.">
        <title>RIKEN integrated sequence analysis (RISA) system--384-format sequencing pipeline with 384 multicapillary sequencer.</title>
        <authorList>
            <person name="Shibata K."/>
            <person name="Itoh M."/>
            <person name="Aizawa K."/>
            <person name="Nagaoka S."/>
            <person name="Sasaki N."/>
            <person name="Carninci P."/>
            <person name="Konno H."/>
            <person name="Akiyama J."/>
            <person name="Nishi K."/>
            <person name="Kitsunai T."/>
            <person name="Tashiro H."/>
            <person name="Itoh M."/>
            <person name="Sumi N."/>
            <person name="Ishii Y."/>
            <person name="Nakamura S."/>
            <person name="Hazama M."/>
            <person name="Nishine T."/>
            <person name="Harada A."/>
            <person name="Yamamoto R."/>
            <person name="Matsumoto H."/>
            <person name="Sakaguchi S."/>
            <person name="Ikegami T."/>
            <person name="Kashiwagi K."/>
            <person name="Fujiwake S."/>
            <person name="Inoue K."/>
            <person name="Togawa Y."/>
            <person name="Izawa M."/>
            <person name="Ohara E."/>
            <person name="Watahiki M."/>
            <person name="Yoneda Y."/>
            <person name="Ishikawa T."/>
            <person name="Ozawa K."/>
            <person name="Tanaka T."/>
            <person name="Matsuura S."/>
            <person name="Kawai J."/>
            <person name="Okazaki Y."/>
            <person name="Muramatsu M."/>
            <person name="Inoue Y."/>
            <person name="Kira A."/>
            <person name="Hayashizaki Y."/>
        </authorList>
    </citation>
    <scope>NUCLEOTIDE SEQUENCE</scope>
    <source>
        <strain evidence="2">C57BL/6J</strain>
        <tissue evidence="2">Lung</tissue>
    </source>
</reference>
<reference evidence="2" key="1">
    <citation type="journal article" date="1999" name="Methods Enzymol.">
        <title>High-efficiency full-length cDNA cloning.</title>
        <authorList>
            <person name="Carninci P."/>
            <person name="Hayashizaki Y."/>
        </authorList>
    </citation>
    <scope>NUCLEOTIDE SEQUENCE</scope>
    <source>
        <strain evidence="2">C57BL/6J</strain>
        <tissue evidence="2">Lung</tissue>
    </source>
</reference>
<gene>
    <name evidence="3" type="primary">E030030F06Rik</name>
</gene>
<reference evidence="2" key="4">
    <citation type="journal article" date="2001" name="Nature">
        <title>Functional annotation of a full-length mouse cDNA collection.</title>
        <authorList>
            <consortium name="The RIKEN Genome Exploration Research Group Phase II Team and the FANTOM Consortium"/>
        </authorList>
    </citation>
    <scope>NUCLEOTIDE SEQUENCE</scope>
    <source>
        <strain evidence="2">C57BL/6J</strain>
        <tissue evidence="2">Lung</tissue>
    </source>
</reference>
<proteinExistence type="evidence at transcript level"/>
<reference evidence="2" key="7">
    <citation type="journal article" date="2005" name="Science">
        <title>The Transcriptional Landscape of the Mammalian Genome.</title>
        <authorList>
            <consortium name="The FANTOM Consortium"/>
            <consortium name="Riken Genome Exploration Research Group and Genome Science Group (Genome Network Project Core Group)"/>
        </authorList>
    </citation>
    <scope>NUCLEOTIDE SEQUENCE</scope>
    <source>
        <strain evidence="2">C57BL/6J</strain>
        <tissue evidence="2">Lung</tissue>
    </source>
</reference>
<name>Q8C329_MOUSE</name>
<reference evidence="2" key="5">
    <citation type="journal article" date="2002" name="Nature">
        <title>Analysis of the mouse transcriptome based on functional annotation of 60,770 full-length cDNAs.</title>
        <authorList>
            <consortium name="The FANTOM Consortium and the RIKEN Genome Exploration Research Group Phase I and II Team"/>
        </authorList>
    </citation>
    <scope>NUCLEOTIDE SEQUENCE</scope>
    <source>
        <strain evidence="2">C57BL/6J</strain>
        <tissue evidence="2">Lung</tissue>
    </source>
</reference>
<evidence type="ECO:0000313" key="3">
    <source>
        <dbReference type="MGI" id="MGI:2443919"/>
    </source>
</evidence>